<evidence type="ECO:0000259" key="5">
    <source>
        <dbReference type="PROSITE" id="PS51898"/>
    </source>
</evidence>
<dbReference type="InterPro" id="IPR002104">
    <property type="entry name" value="Integrase_catalytic"/>
</dbReference>
<dbReference type="PROSITE" id="PS51898">
    <property type="entry name" value="TYR_RECOMBINASE"/>
    <property type="match status" value="1"/>
</dbReference>
<dbReference type="GO" id="GO:0006310">
    <property type="term" value="P:DNA recombination"/>
    <property type="evidence" value="ECO:0007669"/>
    <property type="project" value="UniProtKB-KW"/>
</dbReference>
<evidence type="ECO:0000313" key="6">
    <source>
        <dbReference type="EMBL" id="NYI99957.1"/>
    </source>
</evidence>
<organism evidence="6 7">
    <name type="scientific">Nocardioides thalensis</name>
    <dbReference type="NCBI Taxonomy" id="1914755"/>
    <lineage>
        <taxon>Bacteria</taxon>
        <taxon>Bacillati</taxon>
        <taxon>Actinomycetota</taxon>
        <taxon>Actinomycetes</taxon>
        <taxon>Propionibacteriales</taxon>
        <taxon>Nocardioidaceae</taxon>
        <taxon>Nocardioides</taxon>
    </lineage>
</organism>
<dbReference type="Pfam" id="PF02899">
    <property type="entry name" value="Phage_int_SAM_1"/>
    <property type="match status" value="1"/>
</dbReference>
<dbReference type="InterPro" id="IPR004107">
    <property type="entry name" value="Integrase_SAM-like_N"/>
</dbReference>
<evidence type="ECO:0000256" key="2">
    <source>
        <dbReference type="ARBA" id="ARBA00023125"/>
    </source>
</evidence>
<keyword evidence="7" id="KW-1185">Reference proteome</keyword>
<dbReference type="InterPro" id="IPR013762">
    <property type="entry name" value="Integrase-like_cat_sf"/>
</dbReference>
<dbReference type="SUPFAM" id="SSF56349">
    <property type="entry name" value="DNA breaking-rejoining enzymes"/>
    <property type="match status" value="1"/>
</dbReference>
<dbReference type="Gene3D" id="1.10.150.130">
    <property type="match status" value="1"/>
</dbReference>
<feature type="region of interest" description="Disordered" evidence="4">
    <location>
        <begin position="161"/>
        <end position="201"/>
    </location>
</feature>
<accession>A0A853C020</accession>
<dbReference type="CDD" id="cd00397">
    <property type="entry name" value="DNA_BRE_C"/>
    <property type="match status" value="1"/>
</dbReference>
<evidence type="ECO:0000313" key="7">
    <source>
        <dbReference type="Proteomes" id="UP000530424"/>
    </source>
</evidence>
<dbReference type="GO" id="GO:0003677">
    <property type="term" value="F:DNA binding"/>
    <property type="evidence" value="ECO:0007669"/>
    <property type="project" value="UniProtKB-KW"/>
</dbReference>
<dbReference type="AlphaFoldDB" id="A0A853C020"/>
<feature type="domain" description="Tyr recombinase" evidence="5">
    <location>
        <begin position="196"/>
        <end position="370"/>
    </location>
</feature>
<dbReference type="InterPro" id="IPR050090">
    <property type="entry name" value="Tyrosine_recombinase_XerCD"/>
</dbReference>
<evidence type="ECO:0000256" key="1">
    <source>
        <dbReference type="ARBA" id="ARBA00022908"/>
    </source>
</evidence>
<feature type="compositionally biased region" description="Basic residues" evidence="4">
    <location>
        <begin position="171"/>
        <end position="184"/>
    </location>
</feature>
<reference evidence="6 7" key="1">
    <citation type="submission" date="2020-07" db="EMBL/GenBank/DDBJ databases">
        <title>Sequencing the genomes of 1000 actinobacteria strains.</title>
        <authorList>
            <person name="Klenk H.-P."/>
        </authorList>
    </citation>
    <scope>NUCLEOTIDE SEQUENCE [LARGE SCALE GENOMIC DNA]</scope>
    <source>
        <strain evidence="6 7">DSM 103833</strain>
    </source>
</reference>
<dbReference type="InterPro" id="IPR011010">
    <property type="entry name" value="DNA_brk_join_enz"/>
</dbReference>
<name>A0A853C020_9ACTN</name>
<dbReference type="PANTHER" id="PTHR30349:SF81">
    <property type="entry name" value="TYROSINE RECOMBINASE XERC"/>
    <property type="match status" value="1"/>
</dbReference>
<evidence type="ECO:0000256" key="4">
    <source>
        <dbReference type="SAM" id="MobiDB-lite"/>
    </source>
</evidence>
<gene>
    <name evidence="6" type="ORF">HNR19_000656</name>
</gene>
<sequence length="402" mass="45345">MPAAHDEIVRDLAGLALPDLGEVVASTIPPWDLLLPDTRATNICRSFLREVHSRSADRTVRSYAYDLQRWFRFLAAVEVNWEDATSTEVADFFVWMKHAKKGNGNQNPKKRDPRISRNAITGKAYVGESFAKSTMDHNETVLFLFYEFLRRKGRVLYNPVLRGAPEDGRSHAHHNPLQKRRRSRQPSNRQGSRPKRLPRSMPDEHFEAFFDALGNDRDRALVSMYVSSGARPSEVLNLDVGDINLPDGIITVIRKGGTVQDVPISSDAVTWYRIYQGSAGRNNPSHPAWMTLRGEPRRLSPDALRAMFKRANRKNGTNWTPHDLRHTAATRMLAQGTPERTVQEILGHATLETLDVYTVPRLDDMVAAVRATRDRATDPTPAATPLPYDADDMDILFGGTDR</sequence>
<dbReference type="Gene3D" id="1.10.443.10">
    <property type="entry name" value="Intergrase catalytic core"/>
    <property type="match status" value="1"/>
</dbReference>
<dbReference type="Pfam" id="PF00589">
    <property type="entry name" value="Phage_integrase"/>
    <property type="match status" value="1"/>
</dbReference>
<dbReference type="PANTHER" id="PTHR30349">
    <property type="entry name" value="PHAGE INTEGRASE-RELATED"/>
    <property type="match status" value="1"/>
</dbReference>
<dbReference type="GO" id="GO:0015074">
    <property type="term" value="P:DNA integration"/>
    <property type="evidence" value="ECO:0007669"/>
    <property type="project" value="UniProtKB-KW"/>
</dbReference>
<dbReference type="EMBL" id="JACCFP010000001">
    <property type="protein sequence ID" value="NYI99957.1"/>
    <property type="molecule type" value="Genomic_DNA"/>
</dbReference>
<protein>
    <submittedName>
        <fullName evidence="6">Integrase</fullName>
    </submittedName>
</protein>
<proteinExistence type="predicted"/>
<dbReference type="Proteomes" id="UP000530424">
    <property type="component" value="Unassembled WGS sequence"/>
</dbReference>
<keyword evidence="2" id="KW-0238">DNA-binding</keyword>
<comment type="caution">
    <text evidence="6">The sequence shown here is derived from an EMBL/GenBank/DDBJ whole genome shotgun (WGS) entry which is preliminary data.</text>
</comment>
<keyword evidence="1" id="KW-0229">DNA integration</keyword>
<dbReference type="RefSeq" id="WP_179666602.1">
    <property type="nucleotide sequence ID" value="NZ_JACCFP010000001.1"/>
</dbReference>
<keyword evidence="3" id="KW-0233">DNA recombination</keyword>
<dbReference type="InterPro" id="IPR010998">
    <property type="entry name" value="Integrase_recombinase_N"/>
</dbReference>
<evidence type="ECO:0000256" key="3">
    <source>
        <dbReference type="ARBA" id="ARBA00023172"/>
    </source>
</evidence>